<name>A0ABX2IJZ8_9RHOB</name>
<keyword evidence="4" id="KW-0902">Two-component regulatory system</keyword>
<dbReference type="Gene3D" id="3.30.565.10">
    <property type="entry name" value="Histidine kinase-like ATPase, C-terminal domain"/>
    <property type="match status" value="1"/>
</dbReference>
<evidence type="ECO:0000256" key="3">
    <source>
        <dbReference type="ARBA" id="ARBA00022553"/>
    </source>
</evidence>
<dbReference type="PANTHER" id="PTHR45339:SF1">
    <property type="entry name" value="HYBRID SIGNAL TRANSDUCTION HISTIDINE KINASE J"/>
    <property type="match status" value="1"/>
</dbReference>
<comment type="caution">
    <text evidence="9">The sequence shown here is derived from an EMBL/GenBank/DDBJ whole genome shotgun (WGS) entry which is preliminary data.</text>
</comment>
<sequence>MDMAIRLVEERRARLAAEQLLQQKQAEIVALQEKIAQQNDLAQVTGHPDITSQRLWDSVQTVRDGFAIFDRDGVLINANQAYLDTFDELKDVKPGITYDQILRLGYEEGIVDTDGLTGLEWREMMLDRWIGPLITPYTLKLWNDQYIRLIDRRVENGDIVSLAINVTKVIRHERELKTAHLRAEAANRAKSTFLATISHEIRTPMNGVVGMADLLHDTDLNEEQRLYVDTIKNSGQALLVIINDVLDYSKIEAGRLSLHPEAFDFEEMLYDVMALLRPAATAKGVELMIDYDLFMPARFVADPGRTRQIITNLLGNAIKFTAKGHVLVRVTGVHTGTAQARIHVTVEDTGIGIPEDKIDHIFGKFNQIENELTRSFDGTGLGLAITKELIELMKGSIWVESEEGMGSCFGFQIPMGVADDDDKHGLQFASGMKTALLVDLESVNRSVLTRQLQRLGLSIITCATHEKAMELVRDQSFDLVLTAHVMPQINANPLIEMVQSTHPDVPVFLLGHTNASKEVFAKNLCGVLPKPVPRKSIFSAIQSIGSGQKLNIETPPVQHGGLRQMKVLAAEDNQTNQLVLRKMLKNLDIDLVFAENGKQALDMHASFEPDLIFMDVSMPVIDGIEATTRIRKAEIGTGQHVTICALSAHTYEDALDHMIDTGADRYLTKPLTKKEIFQMIQDAMPADVRCVFQKEASTDAA</sequence>
<dbReference type="InterPro" id="IPR011006">
    <property type="entry name" value="CheY-like_superfamily"/>
</dbReference>
<dbReference type="PRINTS" id="PR00344">
    <property type="entry name" value="BCTRLSENSOR"/>
</dbReference>
<dbReference type="SUPFAM" id="SSF52172">
    <property type="entry name" value="CheY-like"/>
    <property type="match status" value="2"/>
</dbReference>
<comment type="caution">
    <text evidence="5">Lacks conserved residue(s) required for the propagation of feature annotation.</text>
</comment>
<dbReference type="CDD" id="cd00082">
    <property type="entry name" value="HisKA"/>
    <property type="match status" value="1"/>
</dbReference>
<dbReference type="SUPFAM" id="SSF55874">
    <property type="entry name" value="ATPase domain of HSP90 chaperone/DNA topoisomerase II/histidine kinase"/>
    <property type="match status" value="1"/>
</dbReference>
<evidence type="ECO:0000259" key="8">
    <source>
        <dbReference type="PROSITE" id="PS50110"/>
    </source>
</evidence>
<dbReference type="CDD" id="cd17546">
    <property type="entry name" value="REC_hyHK_CKI1_RcsC-like"/>
    <property type="match status" value="1"/>
</dbReference>
<feature type="coiled-coil region" evidence="6">
    <location>
        <begin position="7"/>
        <end position="41"/>
    </location>
</feature>
<dbReference type="SMART" id="SM00388">
    <property type="entry name" value="HisKA"/>
    <property type="match status" value="1"/>
</dbReference>
<dbReference type="SMART" id="SM00448">
    <property type="entry name" value="REC"/>
    <property type="match status" value="2"/>
</dbReference>
<feature type="domain" description="Histidine kinase" evidence="7">
    <location>
        <begin position="196"/>
        <end position="417"/>
    </location>
</feature>
<dbReference type="InterPro" id="IPR003661">
    <property type="entry name" value="HisK_dim/P_dom"/>
</dbReference>
<evidence type="ECO:0000256" key="6">
    <source>
        <dbReference type="SAM" id="Coils"/>
    </source>
</evidence>
<feature type="domain" description="Response regulatory" evidence="8">
    <location>
        <begin position="434"/>
        <end position="545"/>
    </location>
</feature>
<dbReference type="CDD" id="cd00156">
    <property type="entry name" value="REC"/>
    <property type="match status" value="1"/>
</dbReference>
<evidence type="ECO:0000256" key="4">
    <source>
        <dbReference type="ARBA" id="ARBA00023012"/>
    </source>
</evidence>
<dbReference type="PROSITE" id="PS50109">
    <property type="entry name" value="HIS_KIN"/>
    <property type="match status" value="1"/>
</dbReference>
<protein>
    <recommendedName>
        <fullName evidence="2">histidine kinase</fullName>
        <ecNumber evidence="2">2.7.13.3</ecNumber>
    </recommendedName>
</protein>
<dbReference type="PROSITE" id="PS50110">
    <property type="entry name" value="RESPONSE_REGULATORY"/>
    <property type="match status" value="2"/>
</dbReference>
<keyword evidence="3 5" id="KW-0597">Phosphoprotein</keyword>
<evidence type="ECO:0000256" key="1">
    <source>
        <dbReference type="ARBA" id="ARBA00000085"/>
    </source>
</evidence>
<dbReference type="SMART" id="SM00387">
    <property type="entry name" value="HATPase_c"/>
    <property type="match status" value="1"/>
</dbReference>
<dbReference type="Pfam" id="PF00512">
    <property type="entry name" value="HisKA"/>
    <property type="match status" value="1"/>
</dbReference>
<keyword evidence="10" id="KW-1185">Reference proteome</keyword>
<dbReference type="Pfam" id="PF00072">
    <property type="entry name" value="Response_reg"/>
    <property type="match status" value="2"/>
</dbReference>
<evidence type="ECO:0000256" key="5">
    <source>
        <dbReference type="PROSITE-ProRule" id="PRU00169"/>
    </source>
</evidence>
<dbReference type="Gene3D" id="3.40.50.2300">
    <property type="match status" value="2"/>
</dbReference>
<keyword evidence="6" id="KW-0175">Coiled coil</keyword>
<organism evidence="9 10">
    <name type="scientific">Parasulfitobacter algicola</name>
    <dbReference type="NCBI Taxonomy" id="2614809"/>
    <lineage>
        <taxon>Bacteria</taxon>
        <taxon>Pseudomonadati</taxon>
        <taxon>Pseudomonadota</taxon>
        <taxon>Alphaproteobacteria</taxon>
        <taxon>Rhodobacterales</taxon>
        <taxon>Roseobacteraceae</taxon>
        <taxon>Parasulfitobacter</taxon>
    </lineage>
</organism>
<dbReference type="EMBL" id="JABUFE010000001">
    <property type="protein sequence ID" value="NSX53204.1"/>
    <property type="molecule type" value="Genomic_DNA"/>
</dbReference>
<dbReference type="Gene3D" id="1.10.287.130">
    <property type="match status" value="1"/>
</dbReference>
<evidence type="ECO:0000313" key="10">
    <source>
        <dbReference type="Proteomes" id="UP000777935"/>
    </source>
</evidence>
<dbReference type="PANTHER" id="PTHR45339">
    <property type="entry name" value="HYBRID SIGNAL TRANSDUCTION HISTIDINE KINASE J"/>
    <property type="match status" value="1"/>
</dbReference>
<proteinExistence type="predicted"/>
<dbReference type="RefSeq" id="WP_174134332.1">
    <property type="nucleotide sequence ID" value="NZ_JABUFE010000001.1"/>
</dbReference>
<gene>
    <name evidence="9" type="ORF">HRQ87_00135</name>
</gene>
<accession>A0ABX2IJZ8</accession>
<evidence type="ECO:0000313" key="9">
    <source>
        <dbReference type="EMBL" id="NSX53204.1"/>
    </source>
</evidence>
<dbReference type="InterPro" id="IPR003594">
    <property type="entry name" value="HATPase_dom"/>
</dbReference>
<comment type="catalytic activity">
    <reaction evidence="1">
        <text>ATP + protein L-histidine = ADP + protein N-phospho-L-histidine.</text>
        <dbReference type="EC" id="2.7.13.3"/>
    </reaction>
</comment>
<dbReference type="CDD" id="cd16922">
    <property type="entry name" value="HATPase_EvgS-ArcB-TorS-like"/>
    <property type="match status" value="1"/>
</dbReference>
<feature type="modified residue" description="4-aspartylphosphate" evidence="5">
    <location>
        <position position="615"/>
    </location>
</feature>
<dbReference type="InterPro" id="IPR004358">
    <property type="entry name" value="Sig_transdc_His_kin-like_C"/>
</dbReference>
<dbReference type="Proteomes" id="UP000777935">
    <property type="component" value="Unassembled WGS sequence"/>
</dbReference>
<dbReference type="InterPro" id="IPR036890">
    <property type="entry name" value="HATPase_C_sf"/>
</dbReference>
<dbReference type="Pfam" id="PF02518">
    <property type="entry name" value="HATPase_c"/>
    <property type="match status" value="1"/>
</dbReference>
<dbReference type="InterPro" id="IPR036097">
    <property type="entry name" value="HisK_dim/P_sf"/>
</dbReference>
<reference evidence="9 10" key="1">
    <citation type="submission" date="2020-06" db="EMBL/GenBank/DDBJ databases">
        <title>Sulfitobacter algicola sp. nov., isolated from green algae.</title>
        <authorList>
            <person name="Wang C."/>
        </authorList>
    </citation>
    <scope>NUCLEOTIDE SEQUENCE [LARGE SCALE GENOMIC DNA]</scope>
    <source>
        <strain evidence="9 10">1151</strain>
    </source>
</reference>
<feature type="domain" description="Response regulatory" evidence="8">
    <location>
        <begin position="566"/>
        <end position="684"/>
    </location>
</feature>
<dbReference type="InterPro" id="IPR001789">
    <property type="entry name" value="Sig_transdc_resp-reg_receiver"/>
</dbReference>
<dbReference type="EC" id="2.7.13.3" evidence="2"/>
<evidence type="ECO:0000259" key="7">
    <source>
        <dbReference type="PROSITE" id="PS50109"/>
    </source>
</evidence>
<evidence type="ECO:0000256" key="2">
    <source>
        <dbReference type="ARBA" id="ARBA00012438"/>
    </source>
</evidence>
<dbReference type="SUPFAM" id="SSF47384">
    <property type="entry name" value="Homodimeric domain of signal transducing histidine kinase"/>
    <property type="match status" value="1"/>
</dbReference>
<dbReference type="InterPro" id="IPR005467">
    <property type="entry name" value="His_kinase_dom"/>
</dbReference>